<evidence type="ECO:0000256" key="1">
    <source>
        <dbReference type="ARBA" id="ARBA00022505"/>
    </source>
</evidence>
<keyword evidence="5" id="KW-1185">Reference proteome</keyword>
<keyword evidence="1 2" id="KW-0500">Molybdenum</keyword>
<accession>A0A0P9F0G6</accession>
<dbReference type="AlphaFoldDB" id="A0A0P9F0G6"/>
<protein>
    <recommendedName>
        <fullName evidence="3">Mop domain-containing protein</fullName>
    </recommendedName>
</protein>
<sequence length="70" mass="7171">MQLSARNQLPGTVVSIKEGAVMAEVVVQLVGGPEVVSAITVSSVQRLKLAPGSPVTVVVKATEVMLATND</sequence>
<dbReference type="PROSITE" id="PS51866">
    <property type="entry name" value="MOP"/>
    <property type="match status" value="1"/>
</dbReference>
<evidence type="ECO:0000259" key="3">
    <source>
        <dbReference type="PROSITE" id="PS51866"/>
    </source>
</evidence>
<dbReference type="EMBL" id="LJCR01001755">
    <property type="protein sequence ID" value="KPV49778.1"/>
    <property type="molecule type" value="Genomic_DNA"/>
</dbReference>
<dbReference type="InterPro" id="IPR005116">
    <property type="entry name" value="Transp-assoc_OB_typ1"/>
</dbReference>
<name>A0A0P9F0G6_9CHLR</name>
<evidence type="ECO:0000256" key="2">
    <source>
        <dbReference type="PROSITE-ProRule" id="PRU01213"/>
    </source>
</evidence>
<dbReference type="InterPro" id="IPR004606">
    <property type="entry name" value="Mop_domain"/>
</dbReference>
<feature type="domain" description="Mop" evidence="3">
    <location>
        <begin position="2"/>
        <end position="68"/>
    </location>
</feature>
<reference evidence="4 5" key="1">
    <citation type="submission" date="2015-09" db="EMBL/GenBank/DDBJ databases">
        <title>Draft genome sequence of Kouleothrix aurantiaca JCM 19913.</title>
        <authorList>
            <person name="Hemp J."/>
        </authorList>
    </citation>
    <scope>NUCLEOTIDE SEQUENCE [LARGE SCALE GENOMIC DNA]</scope>
    <source>
        <strain evidence="4 5">COM-B</strain>
    </source>
</reference>
<dbReference type="Proteomes" id="UP000050509">
    <property type="component" value="Unassembled WGS sequence"/>
</dbReference>
<dbReference type="PATRIC" id="fig|186479.3.peg.2882"/>
<gene>
    <name evidence="4" type="ORF">SE17_30690</name>
</gene>
<dbReference type="NCBIfam" id="TIGR00638">
    <property type="entry name" value="Mop"/>
    <property type="match status" value="1"/>
</dbReference>
<dbReference type="GO" id="GO:0015689">
    <property type="term" value="P:molybdate ion transport"/>
    <property type="evidence" value="ECO:0007669"/>
    <property type="project" value="InterPro"/>
</dbReference>
<dbReference type="InterPro" id="IPR008995">
    <property type="entry name" value="Mo/tungstate-bd_C_term_dom"/>
</dbReference>
<dbReference type="Pfam" id="PF03459">
    <property type="entry name" value="TOBE"/>
    <property type="match status" value="1"/>
</dbReference>
<proteinExistence type="predicted"/>
<evidence type="ECO:0000313" key="4">
    <source>
        <dbReference type="EMBL" id="KPV49778.1"/>
    </source>
</evidence>
<organism evidence="4 5">
    <name type="scientific">Kouleothrix aurantiaca</name>
    <dbReference type="NCBI Taxonomy" id="186479"/>
    <lineage>
        <taxon>Bacteria</taxon>
        <taxon>Bacillati</taxon>
        <taxon>Chloroflexota</taxon>
        <taxon>Chloroflexia</taxon>
        <taxon>Chloroflexales</taxon>
        <taxon>Roseiflexineae</taxon>
        <taxon>Roseiflexaceae</taxon>
        <taxon>Kouleothrix</taxon>
    </lineage>
</organism>
<comment type="caution">
    <text evidence="4">The sequence shown here is derived from an EMBL/GenBank/DDBJ whole genome shotgun (WGS) entry which is preliminary data.</text>
</comment>
<evidence type="ECO:0000313" key="5">
    <source>
        <dbReference type="Proteomes" id="UP000050509"/>
    </source>
</evidence>
<dbReference type="Gene3D" id="2.40.50.100">
    <property type="match status" value="1"/>
</dbReference>
<dbReference type="SUPFAM" id="SSF50331">
    <property type="entry name" value="MOP-like"/>
    <property type="match status" value="1"/>
</dbReference>